<sequence>MTASYDDDRADDLQPNSEFHDTLSAGDDHDLPPVEPPSAGFIVQLFVVPAIIVTVVIGVYLLFGRMASSEVDWRQLVTDVRSDNPHVKWRGALNLAQVLDADELRGETSQRLAANREIATALTDLYSETLSSSPRNDEQAKQLEFLSKALGRLDAHDVVLPVLRDSLDASHERHVRKNAMIAIAMVAGRAAEQDRPLREPGLIDDLVALSHESDSMFRHQAAFALGLLPGDKAHDRLTELLDDADEMTSLNAAIALTRDGSTEGLPVFEDVFRNAADEPLDPAAVSTEEEANHHFETVLMLTNSFRAVDRLRDELSDDQRARLVSAIQPIAENAADATVRMDAKNLILELKSDSTTSAD</sequence>
<reference evidence="3 4" key="1">
    <citation type="submission" date="2019-02" db="EMBL/GenBank/DDBJ databases">
        <title>Deep-cultivation of Planctomycetes and their phenomic and genomic characterization uncovers novel biology.</title>
        <authorList>
            <person name="Wiegand S."/>
            <person name="Jogler M."/>
            <person name="Boedeker C."/>
            <person name="Pinto D."/>
            <person name="Vollmers J."/>
            <person name="Rivas-Marin E."/>
            <person name="Kohn T."/>
            <person name="Peeters S.H."/>
            <person name="Heuer A."/>
            <person name="Rast P."/>
            <person name="Oberbeckmann S."/>
            <person name="Bunk B."/>
            <person name="Jeske O."/>
            <person name="Meyerdierks A."/>
            <person name="Storesund J.E."/>
            <person name="Kallscheuer N."/>
            <person name="Luecker S."/>
            <person name="Lage O.M."/>
            <person name="Pohl T."/>
            <person name="Merkel B.J."/>
            <person name="Hornburger P."/>
            <person name="Mueller R.-W."/>
            <person name="Bruemmer F."/>
            <person name="Labrenz M."/>
            <person name="Spormann A.M."/>
            <person name="Op den Camp H."/>
            <person name="Overmann J."/>
            <person name="Amann R."/>
            <person name="Jetten M.S.M."/>
            <person name="Mascher T."/>
            <person name="Medema M.H."/>
            <person name="Devos D.P."/>
            <person name="Kaster A.-K."/>
            <person name="Ovreas L."/>
            <person name="Rohde M."/>
            <person name="Galperin M.Y."/>
            <person name="Jogler C."/>
        </authorList>
    </citation>
    <scope>NUCLEOTIDE SEQUENCE [LARGE SCALE GENOMIC DNA]</scope>
    <source>
        <strain evidence="3 4">Mal4</strain>
    </source>
</reference>
<feature type="region of interest" description="Disordered" evidence="1">
    <location>
        <begin position="1"/>
        <end position="31"/>
    </location>
</feature>
<evidence type="ECO:0000256" key="1">
    <source>
        <dbReference type="SAM" id="MobiDB-lite"/>
    </source>
</evidence>
<dbReference type="KEGG" id="mri:Mal4_05950"/>
<gene>
    <name evidence="3" type="ORF">Mal4_05950</name>
</gene>
<evidence type="ECO:0000313" key="4">
    <source>
        <dbReference type="Proteomes" id="UP000320496"/>
    </source>
</evidence>
<name>A0A517Z1E5_9PLAN</name>
<dbReference type="InterPro" id="IPR016024">
    <property type="entry name" value="ARM-type_fold"/>
</dbReference>
<accession>A0A517Z1E5</accession>
<dbReference type="AlphaFoldDB" id="A0A517Z1E5"/>
<evidence type="ECO:0000256" key="2">
    <source>
        <dbReference type="SAM" id="Phobius"/>
    </source>
</evidence>
<evidence type="ECO:0000313" key="3">
    <source>
        <dbReference type="EMBL" id="QDU36310.1"/>
    </source>
</evidence>
<feature type="compositionally biased region" description="Basic and acidic residues" evidence="1">
    <location>
        <begin position="18"/>
        <end position="31"/>
    </location>
</feature>
<organism evidence="3 4">
    <name type="scientific">Maioricimonas rarisocia</name>
    <dbReference type="NCBI Taxonomy" id="2528026"/>
    <lineage>
        <taxon>Bacteria</taxon>
        <taxon>Pseudomonadati</taxon>
        <taxon>Planctomycetota</taxon>
        <taxon>Planctomycetia</taxon>
        <taxon>Planctomycetales</taxon>
        <taxon>Planctomycetaceae</taxon>
        <taxon>Maioricimonas</taxon>
    </lineage>
</organism>
<dbReference type="Gene3D" id="1.25.10.10">
    <property type="entry name" value="Leucine-rich Repeat Variant"/>
    <property type="match status" value="1"/>
</dbReference>
<keyword evidence="4" id="KW-1185">Reference proteome</keyword>
<dbReference type="Pfam" id="PF13646">
    <property type="entry name" value="HEAT_2"/>
    <property type="match status" value="1"/>
</dbReference>
<dbReference type="SUPFAM" id="SSF48371">
    <property type="entry name" value="ARM repeat"/>
    <property type="match status" value="1"/>
</dbReference>
<dbReference type="Proteomes" id="UP000320496">
    <property type="component" value="Chromosome"/>
</dbReference>
<dbReference type="RefSeq" id="WP_145366989.1">
    <property type="nucleotide sequence ID" value="NZ_CP036275.1"/>
</dbReference>
<keyword evidence="2" id="KW-1133">Transmembrane helix</keyword>
<dbReference type="InterPro" id="IPR011989">
    <property type="entry name" value="ARM-like"/>
</dbReference>
<keyword evidence="2" id="KW-0812">Transmembrane</keyword>
<feature type="transmembrane region" description="Helical" evidence="2">
    <location>
        <begin position="41"/>
        <end position="63"/>
    </location>
</feature>
<evidence type="ECO:0008006" key="5">
    <source>
        <dbReference type="Google" id="ProtNLM"/>
    </source>
</evidence>
<proteinExistence type="predicted"/>
<dbReference type="EMBL" id="CP036275">
    <property type="protein sequence ID" value="QDU36310.1"/>
    <property type="molecule type" value="Genomic_DNA"/>
</dbReference>
<protein>
    <recommendedName>
        <fullName evidence="5">HEAT repeat protein</fullName>
    </recommendedName>
</protein>
<dbReference type="OrthoDB" id="254012at2"/>
<keyword evidence="2" id="KW-0472">Membrane</keyword>